<dbReference type="OrthoDB" id="9796962at2"/>
<dbReference type="Proteomes" id="UP000240429">
    <property type="component" value="Unassembled WGS sequence"/>
</dbReference>
<keyword evidence="2" id="KW-0732">Signal</keyword>
<evidence type="ECO:0000313" key="4">
    <source>
        <dbReference type="Proteomes" id="UP000240429"/>
    </source>
</evidence>
<dbReference type="PANTHER" id="PTHR36302">
    <property type="entry name" value="BLR7088 PROTEIN"/>
    <property type="match status" value="1"/>
</dbReference>
<dbReference type="Pfam" id="PF04314">
    <property type="entry name" value="PCuAC"/>
    <property type="match status" value="1"/>
</dbReference>
<gene>
    <name evidence="3" type="ORF">C6Y14_32510</name>
</gene>
<evidence type="ECO:0000313" key="3">
    <source>
        <dbReference type="EMBL" id="PSM39197.1"/>
    </source>
</evidence>
<dbReference type="SUPFAM" id="SSF110087">
    <property type="entry name" value="DR1885-like metal-binding protein"/>
    <property type="match status" value="1"/>
</dbReference>
<feature type="compositionally biased region" description="Low complexity" evidence="1">
    <location>
        <begin position="153"/>
        <end position="178"/>
    </location>
</feature>
<dbReference type="EMBL" id="PYBJ01000026">
    <property type="protein sequence ID" value="PSM39197.1"/>
    <property type="molecule type" value="Genomic_DNA"/>
</dbReference>
<reference evidence="3 4" key="1">
    <citation type="submission" date="2018-03" db="EMBL/GenBank/DDBJ databases">
        <title>Streptomyces dioscori sp. nov., a novel endophytic actinobacterium isolated from bulbil of Dioscorea bulbifera L.</title>
        <authorList>
            <person name="Zhikuan W."/>
        </authorList>
    </citation>
    <scope>NUCLEOTIDE SEQUENCE [LARGE SCALE GENOMIC DNA]</scope>
    <source>
        <strain evidence="3 4">A217</strain>
    </source>
</reference>
<feature type="compositionally biased region" description="Polar residues" evidence="1">
    <location>
        <begin position="183"/>
        <end position="194"/>
    </location>
</feature>
<keyword evidence="4" id="KW-1185">Reference proteome</keyword>
<feature type="chain" id="PRO_5039691260" description="Copper chaperone PCu(A)C" evidence="2">
    <location>
        <begin position="26"/>
        <end position="194"/>
    </location>
</feature>
<dbReference type="InterPro" id="IPR036182">
    <property type="entry name" value="PCuAC_sf"/>
</dbReference>
<organism evidence="3 4">
    <name type="scientific">Streptomyces dioscori</name>
    <dbReference type="NCBI Taxonomy" id="2109333"/>
    <lineage>
        <taxon>Bacteria</taxon>
        <taxon>Bacillati</taxon>
        <taxon>Actinomycetota</taxon>
        <taxon>Actinomycetes</taxon>
        <taxon>Kitasatosporales</taxon>
        <taxon>Streptomycetaceae</taxon>
        <taxon>Streptomyces</taxon>
        <taxon>Streptomyces aurantiacus group</taxon>
    </lineage>
</organism>
<evidence type="ECO:0000256" key="1">
    <source>
        <dbReference type="SAM" id="MobiDB-lite"/>
    </source>
</evidence>
<feature type="signal peptide" evidence="2">
    <location>
        <begin position="1"/>
        <end position="25"/>
    </location>
</feature>
<sequence length="194" mass="19777">MTRRTASAAALVAAAALILTGCGNSDSDGSGGSGGGLSVGSAYMPQPVSDSMAAGFLVIANDGGADDRLSSVTSDVAGEVTIHTTVGQSMEQVKDLDIPAHGKLVLESGGDHLMFEKLKRKPKEGDTVSLELRFTESDPIKVEMPVKSATYQPSAATKSSSRSSSDPTAPTDPSTVSALPALSTLSVPFTTSHH</sequence>
<feature type="region of interest" description="Disordered" evidence="1">
    <location>
        <begin position="139"/>
        <end position="194"/>
    </location>
</feature>
<evidence type="ECO:0000256" key="2">
    <source>
        <dbReference type="SAM" id="SignalP"/>
    </source>
</evidence>
<dbReference type="PROSITE" id="PS51257">
    <property type="entry name" value="PROKAR_LIPOPROTEIN"/>
    <property type="match status" value="1"/>
</dbReference>
<dbReference type="InterPro" id="IPR058248">
    <property type="entry name" value="Lxx211020-like"/>
</dbReference>
<evidence type="ECO:0008006" key="5">
    <source>
        <dbReference type="Google" id="ProtNLM"/>
    </source>
</evidence>
<dbReference type="PANTHER" id="PTHR36302:SF1">
    <property type="entry name" value="COPPER CHAPERONE PCU(A)C"/>
    <property type="match status" value="1"/>
</dbReference>
<dbReference type="Gene3D" id="2.60.40.1890">
    <property type="entry name" value="PCu(A)C copper chaperone"/>
    <property type="match status" value="1"/>
</dbReference>
<dbReference type="InterPro" id="IPR007410">
    <property type="entry name" value="LpqE-like"/>
</dbReference>
<comment type="caution">
    <text evidence="3">The sequence shown here is derived from an EMBL/GenBank/DDBJ whole genome shotgun (WGS) entry which is preliminary data.</text>
</comment>
<name>A0A2P8PYW9_9ACTN</name>
<proteinExistence type="predicted"/>
<accession>A0A2P8PYW9</accession>
<dbReference type="AlphaFoldDB" id="A0A2P8PYW9"/>
<protein>
    <recommendedName>
        <fullName evidence="5">Copper chaperone PCu(A)C</fullName>
    </recommendedName>
</protein>